<sequence>MSFTKNSYKNTLQLIADILSYENSIETLKQDMISNTINWEQFVYIASDYLVLTTCYCRLKDKNLLQYLPEELVMYLDEITTINRNRNNTLLNEIKSIADILNTNKIDFVFLKGSAFLIKNLYQDVGERMLGDIDILVDEDQIDHTYQLLLKNDYTGTDQGISAKYFDNKHLPRLQSKLKLAAVEVHRKVVIKSYNGVLDVKDILEKKESVQNIYVPSKKHLVYHTILNFQANDSGYIYSRISYKSIYDLLILKKAYNFSFDKTFNPSYFKNYFSIAKIFFNDFSNFKSKTLINYIFLQKLKHPFLRKFIDSFLSKFQFIKTVITTRIGFFIKNRNYRRDIINKYK</sequence>
<dbReference type="InterPro" id="IPR039498">
    <property type="entry name" value="NTP_transf_5"/>
</dbReference>
<name>A0ABY7RVI7_9FLAO</name>
<dbReference type="Pfam" id="PF14907">
    <property type="entry name" value="NTP_transf_5"/>
    <property type="match status" value="1"/>
</dbReference>
<keyword evidence="2" id="KW-1185">Reference proteome</keyword>
<dbReference type="EMBL" id="CP116221">
    <property type="protein sequence ID" value="WCO01154.1"/>
    <property type="molecule type" value="Genomic_DNA"/>
</dbReference>
<evidence type="ECO:0000313" key="1">
    <source>
        <dbReference type="EMBL" id="WCO01154.1"/>
    </source>
</evidence>
<dbReference type="RefSeq" id="WP_249993934.1">
    <property type="nucleotide sequence ID" value="NZ_CP116221.1"/>
</dbReference>
<reference evidence="1 2" key="1">
    <citation type="submission" date="2023-01" db="EMBL/GenBank/DDBJ databases">
        <title>Psychroserpens ponticola sp. nov., isolated from seawater.</title>
        <authorList>
            <person name="Kristyanto S."/>
            <person name="Jung J."/>
            <person name="Kim J.M."/>
            <person name="Jeon C.O."/>
        </authorList>
    </citation>
    <scope>NUCLEOTIDE SEQUENCE [LARGE SCALE GENOMIC DNA]</scope>
    <source>
        <strain evidence="1 2">MSW6</strain>
    </source>
</reference>
<evidence type="ECO:0000313" key="2">
    <source>
        <dbReference type="Proteomes" id="UP001202717"/>
    </source>
</evidence>
<proteinExistence type="predicted"/>
<dbReference type="Gene3D" id="3.30.460.40">
    <property type="match status" value="1"/>
</dbReference>
<accession>A0ABY7RVI7</accession>
<protein>
    <submittedName>
        <fullName evidence="1">Nucleotidyltransferase family protein</fullName>
    </submittedName>
</protein>
<gene>
    <name evidence="1" type="ORF">MUN68_013910</name>
</gene>
<dbReference type="Proteomes" id="UP001202717">
    <property type="component" value="Chromosome"/>
</dbReference>
<organism evidence="1 2">
    <name type="scientific">Psychroserpens ponticola</name>
    <dbReference type="NCBI Taxonomy" id="2932268"/>
    <lineage>
        <taxon>Bacteria</taxon>
        <taxon>Pseudomonadati</taxon>
        <taxon>Bacteroidota</taxon>
        <taxon>Flavobacteriia</taxon>
        <taxon>Flavobacteriales</taxon>
        <taxon>Flavobacteriaceae</taxon>
        <taxon>Psychroserpens</taxon>
    </lineage>
</organism>